<dbReference type="GO" id="GO:0046872">
    <property type="term" value="F:metal ion binding"/>
    <property type="evidence" value="ECO:0007669"/>
    <property type="project" value="InterPro"/>
</dbReference>
<dbReference type="RefSeq" id="WP_088562882.1">
    <property type="nucleotide sequence ID" value="NZ_FYEH01000018.1"/>
</dbReference>
<dbReference type="InterPro" id="IPR011761">
    <property type="entry name" value="ATP-grasp"/>
</dbReference>
<dbReference type="Gene3D" id="3.30.470.20">
    <property type="entry name" value="ATP-grasp fold, B domain"/>
    <property type="match status" value="1"/>
</dbReference>
<accession>A0A212RZU6</accession>
<dbReference type="GO" id="GO:0005524">
    <property type="term" value="F:ATP binding"/>
    <property type="evidence" value="ECO:0007669"/>
    <property type="project" value="UniProtKB-UniRule"/>
</dbReference>
<dbReference type="AlphaFoldDB" id="A0A212RZU6"/>
<dbReference type="InterPro" id="IPR003806">
    <property type="entry name" value="ATP-grasp_PylC-type"/>
</dbReference>
<evidence type="ECO:0000259" key="3">
    <source>
        <dbReference type="PROSITE" id="PS50975"/>
    </source>
</evidence>
<feature type="domain" description="ATP-grasp" evidence="3">
    <location>
        <begin position="214"/>
        <end position="287"/>
    </location>
</feature>
<dbReference type="PROSITE" id="PS50975">
    <property type="entry name" value="ATP_GRASP"/>
    <property type="match status" value="1"/>
</dbReference>
<keyword evidence="5" id="KW-1185">Reference proteome</keyword>
<dbReference type="Proteomes" id="UP000197065">
    <property type="component" value="Unassembled WGS sequence"/>
</dbReference>
<keyword evidence="1" id="KW-0547">Nucleotide-binding</keyword>
<feature type="region of interest" description="Disordered" evidence="2">
    <location>
        <begin position="377"/>
        <end position="396"/>
    </location>
</feature>
<dbReference type="EMBL" id="FYEH01000018">
    <property type="protein sequence ID" value="SNB78405.1"/>
    <property type="molecule type" value="Genomic_DNA"/>
</dbReference>
<keyword evidence="1" id="KW-0067">ATP-binding</keyword>
<evidence type="ECO:0000256" key="1">
    <source>
        <dbReference type="PROSITE-ProRule" id="PRU00409"/>
    </source>
</evidence>
<proteinExistence type="predicted"/>
<keyword evidence="4" id="KW-0436">Ligase</keyword>
<gene>
    <name evidence="4" type="ORF">SAMN07250955_11871</name>
</gene>
<dbReference type="SUPFAM" id="SSF56059">
    <property type="entry name" value="Glutathione synthetase ATP-binding domain-like"/>
    <property type="match status" value="1"/>
</dbReference>
<dbReference type="Pfam" id="PF02655">
    <property type="entry name" value="ATP-grasp_3"/>
    <property type="match status" value="1"/>
</dbReference>
<dbReference type="OrthoDB" id="1804072at2"/>
<evidence type="ECO:0000313" key="4">
    <source>
        <dbReference type="EMBL" id="SNB78405.1"/>
    </source>
</evidence>
<organism evidence="4 5">
    <name type="scientific">Arboricoccus pini</name>
    <dbReference type="NCBI Taxonomy" id="1963835"/>
    <lineage>
        <taxon>Bacteria</taxon>
        <taxon>Pseudomonadati</taxon>
        <taxon>Pseudomonadota</taxon>
        <taxon>Alphaproteobacteria</taxon>
        <taxon>Geminicoccales</taxon>
        <taxon>Geminicoccaceae</taxon>
        <taxon>Arboricoccus</taxon>
    </lineage>
</organism>
<protein>
    <submittedName>
        <fullName evidence="4">Predicted ATP-dependent carboligase, ATP-grasp superfamily</fullName>
    </submittedName>
</protein>
<dbReference type="InterPro" id="IPR016677">
    <property type="entry name" value="UCP016817_carboligase"/>
</dbReference>
<evidence type="ECO:0000256" key="2">
    <source>
        <dbReference type="SAM" id="MobiDB-lite"/>
    </source>
</evidence>
<name>A0A212RZU6_9PROT</name>
<sequence length="396" mass="42198">MAGAKGQVLIVATSGRALAEAARRADYRPLVLDAFGDTDMLAAAEAADIVPSDASLRFEPDALLAAASRLAPVDVPLIWGGGLEHDPSLLARLQAGRPETGTRAQAVANCKDPLFFAARLRALGIPHPSTMLEAPADPSAWLAKGVGGTGAGHVRPARGKRARPGRYFQRRVAGRPVSALLLCGKAEAAILGWSEQWVEEHASGKRRFVGLVAPLGLPPTLEAGMTRAARLAALDLGLRGLASADFLVAGDIFHLLELNPRPGASLEIFDRLLEGSPLIDLHMDPDAALAEGLPRLSPSRAAGSRIVYARRPLHLPADDWPDWAADRGPAGTVVERGWPICTVRATGSDPAAVRIELGERRRRIVRHLRGRLSLDDGRMMTKTTSGPTPAWMTEER</sequence>
<dbReference type="PIRSF" id="PIRSF016817">
    <property type="entry name" value="UCP016817_carboligase"/>
    <property type="match status" value="1"/>
</dbReference>
<evidence type="ECO:0000313" key="5">
    <source>
        <dbReference type="Proteomes" id="UP000197065"/>
    </source>
</evidence>
<dbReference type="GO" id="GO:0016874">
    <property type="term" value="F:ligase activity"/>
    <property type="evidence" value="ECO:0007669"/>
    <property type="project" value="UniProtKB-KW"/>
</dbReference>
<reference evidence="4 5" key="1">
    <citation type="submission" date="2017-06" db="EMBL/GenBank/DDBJ databases">
        <authorList>
            <person name="Kim H.J."/>
            <person name="Triplett B.A."/>
        </authorList>
    </citation>
    <scope>NUCLEOTIDE SEQUENCE [LARGE SCALE GENOMIC DNA]</scope>
    <source>
        <strain evidence="4 5">B29T1</strain>
    </source>
</reference>